<dbReference type="InterPro" id="IPR004045">
    <property type="entry name" value="Glutathione_S-Trfase_N"/>
</dbReference>
<dbReference type="Gene3D" id="3.40.30.10">
    <property type="entry name" value="Glutaredoxin"/>
    <property type="match status" value="1"/>
</dbReference>
<evidence type="ECO:0000313" key="3">
    <source>
        <dbReference type="EMBL" id="RAX43079.1"/>
    </source>
</evidence>
<evidence type="ECO:0000259" key="1">
    <source>
        <dbReference type="PROSITE" id="PS50404"/>
    </source>
</evidence>
<dbReference type="GO" id="GO:0016740">
    <property type="term" value="F:transferase activity"/>
    <property type="evidence" value="ECO:0007669"/>
    <property type="project" value="UniProtKB-KW"/>
</dbReference>
<dbReference type="Pfam" id="PF13409">
    <property type="entry name" value="GST_N_2"/>
    <property type="match status" value="1"/>
</dbReference>
<dbReference type="InterPro" id="IPR010987">
    <property type="entry name" value="Glutathione-S-Trfase_C-like"/>
</dbReference>
<dbReference type="EMBL" id="QMKK01000019">
    <property type="protein sequence ID" value="RAX43079.1"/>
    <property type="molecule type" value="Genomic_DNA"/>
</dbReference>
<dbReference type="InterPro" id="IPR036282">
    <property type="entry name" value="Glutathione-S-Trfase_C_sf"/>
</dbReference>
<dbReference type="Pfam" id="PF14497">
    <property type="entry name" value="GST_C_3"/>
    <property type="match status" value="1"/>
</dbReference>
<name>A0A329YFX3_RHITR</name>
<dbReference type="InterPro" id="IPR040079">
    <property type="entry name" value="Glutathione_S-Trfase"/>
</dbReference>
<dbReference type="InterPro" id="IPR004046">
    <property type="entry name" value="GST_C"/>
</dbReference>
<dbReference type="SFLD" id="SFLDG01150">
    <property type="entry name" value="Main.1:_Beta-like"/>
    <property type="match status" value="1"/>
</dbReference>
<protein>
    <submittedName>
        <fullName evidence="3">Glutathione S-transferase</fullName>
    </submittedName>
</protein>
<feature type="domain" description="GST N-terminal" evidence="1">
    <location>
        <begin position="1"/>
        <end position="81"/>
    </location>
</feature>
<dbReference type="RefSeq" id="WP_112340314.1">
    <property type="nucleotide sequence ID" value="NZ_QMKK01000019.1"/>
</dbReference>
<dbReference type="SUPFAM" id="SSF47616">
    <property type="entry name" value="GST C-terminal domain-like"/>
    <property type="match status" value="1"/>
</dbReference>
<dbReference type="CDD" id="cd03057">
    <property type="entry name" value="GST_N_Beta"/>
    <property type="match status" value="1"/>
</dbReference>
<proteinExistence type="predicted"/>
<gene>
    <name evidence="3" type="ORF">DQ393_02960</name>
</gene>
<accession>A0A329YFX3</accession>
<evidence type="ECO:0000313" key="4">
    <source>
        <dbReference type="Proteomes" id="UP000251205"/>
    </source>
</evidence>
<organism evidence="3 4">
    <name type="scientific">Rhizobium tropici</name>
    <dbReference type="NCBI Taxonomy" id="398"/>
    <lineage>
        <taxon>Bacteria</taxon>
        <taxon>Pseudomonadati</taxon>
        <taxon>Pseudomonadota</taxon>
        <taxon>Alphaproteobacteria</taxon>
        <taxon>Hyphomicrobiales</taxon>
        <taxon>Rhizobiaceae</taxon>
        <taxon>Rhizobium/Agrobacterium group</taxon>
        <taxon>Rhizobium</taxon>
    </lineage>
</organism>
<dbReference type="Proteomes" id="UP000251205">
    <property type="component" value="Unassembled WGS sequence"/>
</dbReference>
<comment type="caution">
    <text evidence="3">The sequence shown here is derived from an EMBL/GenBank/DDBJ whole genome shotgun (WGS) entry which is preliminary data.</text>
</comment>
<evidence type="ECO:0000259" key="2">
    <source>
        <dbReference type="PROSITE" id="PS50405"/>
    </source>
</evidence>
<dbReference type="AlphaFoldDB" id="A0A329YFX3"/>
<dbReference type="SFLD" id="SFLDS00019">
    <property type="entry name" value="Glutathione_Transferase_(cytos"/>
    <property type="match status" value="1"/>
</dbReference>
<dbReference type="PROSITE" id="PS50404">
    <property type="entry name" value="GST_NTER"/>
    <property type="match status" value="1"/>
</dbReference>
<dbReference type="OrthoDB" id="7583243at2"/>
<feature type="domain" description="GST C-terminal" evidence="2">
    <location>
        <begin position="88"/>
        <end position="208"/>
    </location>
</feature>
<sequence length="227" mass="25150">MKLYMHAAACSLSPHIVCRELGLDVELVEVDRKTHRTSSGEDYLAINGNGYVPALMLDDGRVLTEGPAIVQFLAECSPEGSRLLPEAGTYARSQVQSYLNFITAELHKPMAMLFNAAYEGAHAGIHELVCKRLDWLNSRLVGPYLTGDDFTVADAYLFVCLNWSPWIKIDVARRPALQEFMARVSTRPSVRRALQAEDLEAFETDGVFFAPRSYIASAGRVGTPVRP</sequence>
<reference evidence="3 4" key="1">
    <citation type="submission" date="2018-06" db="EMBL/GenBank/DDBJ databases">
        <title>Whole Genome Sequence of an efficient microsymbiont, Rhizobium tropici.</title>
        <authorList>
            <person name="Srinivasan R."/>
            <person name="Singh H.V."/>
            <person name="Srivastava R."/>
            <person name="Kumari B."/>
            <person name="Radhakrishna A."/>
        </authorList>
    </citation>
    <scope>NUCLEOTIDE SEQUENCE [LARGE SCALE GENOMIC DNA]</scope>
    <source>
        <strain evidence="3 4">IGFRI Rhizo-19</strain>
    </source>
</reference>
<dbReference type="InterPro" id="IPR036249">
    <property type="entry name" value="Thioredoxin-like_sf"/>
</dbReference>
<dbReference type="SFLD" id="SFLDG00358">
    <property type="entry name" value="Main_(cytGST)"/>
    <property type="match status" value="1"/>
</dbReference>
<dbReference type="PROSITE" id="PS50405">
    <property type="entry name" value="GST_CTER"/>
    <property type="match status" value="1"/>
</dbReference>
<keyword evidence="3" id="KW-0808">Transferase</keyword>
<dbReference type="Gene3D" id="1.20.1050.10">
    <property type="match status" value="1"/>
</dbReference>
<dbReference type="SUPFAM" id="SSF52833">
    <property type="entry name" value="Thioredoxin-like"/>
    <property type="match status" value="1"/>
</dbReference>
<dbReference type="CDD" id="cd03188">
    <property type="entry name" value="GST_C_Beta"/>
    <property type="match status" value="1"/>
</dbReference>
<dbReference type="PANTHER" id="PTHR44051">
    <property type="entry name" value="GLUTATHIONE S-TRANSFERASE-RELATED"/>
    <property type="match status" value="1"/>
</dbReference>
<dbReference type="PANTHER" id="PTHR44051:SF8">
    <property type="entry name" value="GLUTATHIONE S-TRANSFERASE GSTA"/>
    <property type="match status" value="1"/>
</dbReference>